<gene>
    <name evidence="2" type="ORF">CEP64_09405</name>
</gene>
<feature type="domain" description="N-acetyltransferase" evidence="1">
    <location>
        <begin position="1"/>
        <end position="156"/>
    </location>
</feature>
<dbReference type="KEGG" id="sscu:CEP64_09405"/>
<evidence type="ECO:0000313" key="3">
    <source>
        <dbReference type="Proteomes" id="UP000197058"/>
    </source>
</evidence>
<dbReference type="Pfam" id="PF13673">
    <property type="entry name" value="Acetyltransf_10"/>
    <property type="match status" value="1"/>
</dbReference>
<name>A0AAI8GUG6_MAMSC</name>
<protein>
    <submittedName>
        <fullName evidence="2">N-acetyltransferase</fullName>
    </submittedName>
</protein>
<dbReference type="GO" id="GO:0016747">
    <property type="term" value="F:acyltransferase activity, transferring groups other than amino-acyl groups"/>
    <property type="evidence" value="ECO:0007669"/>
    <property type="project" value="InterPro"/>
</dbReference>
<accession>A0AAI8GUG6</accession>
<evidence type="ECO:0000313" key="2">
    <source>
        <dbReference type="EMBL" id="ASE34799.1"/>
    </source>
</evidence>
<dbReference type="EMBL" id="CP022046">
    <property type="protein sequence ID" value="ASE34799.1"/>
    <property type="molecule type" value="Genomic_DNA"/>
</dbReference>
<dbReference type="SUPFAM" id="SSF55729">
    <property type="entry name" value="Acyl-CoA N-acyltransferases (Nat)"/>
    <property type="match status" value="1"/>
</dbReference>
<evidence type="ECO:0000259" key="1">
    <source>
        <dbReference type="PROSITE" id="PS51186"/>
    </source>
</evidence>
<organism evidence="2 3">
    <name type="scientific">Mammaliicoccus sciuri</name>
    <name type="common">Staphylococcus sciuri</name>
    <dbReference type="NCBI Taxonomy" id="1296"/>
    <lineage>
        <taxon>Bacteria</taxon>
        <taxon>Bacillati</taxon>
        <taxon>Bacillota</taxon>
        <taxon>Bacilli</taxon>
        <taxon>Bacillales</taxon>
        <taxon>Staphylococcaceae</taxon>
        <taxon>Mammaliicoccus</taxon>
    </lineage>
</organism>
<dbReference type="CDD" id="cd04301">
    <property type="entry name" value="NAT_SF"/>
    <property type="match status" value="1"/>
</dbReference>
<sequence length="158" mass="18350">MKIRMFDLKDAKAVSEMIIHTLRTTNVKDEPVDEIEKVVSSMTPEAIIERASFTNFYIFEENNQIIATGAIGPYWDSQTESSLFTIFVSPDHQGRGIGKLIIETLENDYYYKRAQRIEVPASVTAVEFYRKYGYDFKNGIKFQDDEGIYRMEKFNKTT</sequence>
<reference evidence="3" key="1">
    <citation type="submission" date="2017-06" db="EMBL/GenBank/DDBJ databases">
        <title>FDA dAtabase for Regulatory Grade micrObial Sequences (FDA-ARGOS): Supporting development and validation of Infectious Disease Dx tests.</title>
        <authorList>
            <person name="Goldberg B."/>
            <person name="Campos J."/>
            <person name="Tallon L."/>
            <person name="Sadzewicz L."/>
            <person name="Sengamalay N."/>
            <person name="Ott S."/>
            <person name="Godinez A."/>
            <person name="Nagaraj S."/>
            <person name="Vavikolanu K."/>
            <person name="Nadendla S."/>
            <person name="George J."/>
            <person name="Geyer C."/>
            <person name="Sichtig H."/>
        </authorList>
    </citation>
    <scope>NUCLEOTIDE SEQUENCE [LARGE SCALE GENOMIC DNA]</scope>
    <source>
        <strain evidence="3">FDAARGOS_285</strain>
    </source>
</reference>
<proteinExistence type="predicted"/>
<dbReference type="RefSeq" id="WP_058591587.1">
    <property type="nucleotide sequence ID" value="NZ_CP022046.2"/>
</dbReference>
<dbReference type="PROSITE" id="PS51186">
    <property type="entry name" value="GNAT"/>
    <property type="match status" value="1"/>
</dbReference>
<dbReference type="Gene3D" id="3.40.630.30">
    <property type="match status" value="1"/>
</dbReference>
<dbReference type="InterPro" id="IPR016181">
    <property type="entry name" value="Acyl_CoA_acyltransferase"/>
</dbReference>
<dbReference type="InterPro" id="IPR000182">
    <property type="entry name" value="GNAT_dom"/>
</dbReference>
<dbReference type="AlphaFoldDB" id="A0AAI8GUG6"/>
<dbReference type="Proteomes" id="UP000197058">
    <property type="component" value="Chromosome"/>
</dbReference>